<reference evidence="6 7" key="1">
    <citation type="journal article" date="2019" name="Genome Biol. Evol.">
        <title>Day and night: Metabolic profiles and evolutionary relationships of six axenic non-marine cyanobacteria.</title>
        <authorList>
            <person name="Will S.E."/>
            <person name="Henke P."/>
            <person name="Boedeker C."/>
            <person name="Huang S."/>
            <person name="Brinkmann H."/>
            <person name="Rohde M."/>
            <person name="Jarek M."/>
            <person name="Friedl T."/>
            <person name="Seufert S."/>
            <person name="Schumacher M."/>
            <person name="Overmann J."/>
            <person name="Neumann-Schaal M."/>
            <person name="Petersen J."/>
        </authorList>
    </citation>
    <scope>NUCLEOTIDE SEQUENCE [LARGE SCALE GENOMIC DNA]</scope>
    <source>
        <strain evidence="6 7">PCC 6912</strain>
    </source>
</reference>
<evidence type="ECO:0000256" key="1">
    <source>
        <dbReference type="ARBA" id="ARBA00023125"/>
    </source>
</evidence>
<dbReference type="InterPro" id="IPR036641">
    <property type="entry name" value="HPT_dom_sf"/>
</dbReference>
<dbReference type="OrthoDB" id="442759at2"/>
<dbReference type="GO" id="GO:0000156">
    <property type="term" value="F:phosphorelay response regulator activity"/>
    <property type="evidence" value="ECO:0007669"/>
    <property type="project" value="TreeGrafter"/>
</dbReference>
<dbReference type="AlphaFoldDB" id="A0A433NAB4"/>
<feature type="domain" description="Response regulatory" evidence="4">
    <location>
        <begin position="2"/>
        <end position="116"/>
    </location>
</feature>
<dbReference type="Pfam" id="PF01627">
    <property type="entry name" value="Hpt"/>
    <property type="match status" value="1"/>
</dbReference>
<dbReference type="InterPro" id="IPR011006">
    <property type="entry name" value="CheY-like_superfamily"/>
</dbReference>
<dbReference type="GO" id="GO:0000976">
    <property type="term" value="F:transcription cis-regulatory region binding"/>
    <property type="evidence" value="ECO:0007669"/>
    <property type="project" value="TreeGrafter"/>
</dbReference>
<dbReference type="Gene3D" id="6.10.250.690">
    <property type="match status" value="1"/>
</dbReference>
<dbReference type="Proteomes" id="UP000268857">
    <property type="component" value="Unassembled WGS sequence"/>
</dbReference>
<evidence type="ECO:0000259" key="5">
    <source>
        <dbReference type="PROSITE" id="PS51755"/>
    </source>
</evidence>
<dbReference type="CDD" id="cd00156">
    <property type="entry name" value="REC"/>
    <property type="match status" value="2"/>
</dbReference>
<evidence type="ECO:0000256" key="2">
    <source>
        <dbReference type="PROSITE-ProRule" id="PRU00169"/>
    </source>
</evidence>
<dbReference type="GO" id="GO:0006355">
    <property type="term" value="P:regulation of DNA-templated transcription"/>
    <property type="evidence" value="ECO:0007669"/>
    <property type="project" value="InterPro"/>
</dbReference>
<evidence type="ECO:0000256" key="3">
    <source>
        <dbReference type="PROSITE-ProRule" id="PRU01091"/>
    </source>
</evidence>
<organism evidence="6 7">
    <name type="scientific">Chlorogloeopsis fritschii PCC 6912</name>
    <dbReference type="NCBI Taxonomy" id="211165"/>
    <lineage>
        <taxon>Bacteria</taxon>
        <taxon>Bacillati</taxon>
        <taxon>Cyanobacteriota</taxon>
        <taxon>Cyanophyceae</taxon>
        <taxon>Nostocales</taxon>
        <taxon>Chlorogloeopsidaceae</taxon>
        <taxon>Chlorogloeopsis</taxon>
    </lineage>
</organism>
<dbReference type="CDD" id="cd00383">
    <property type="entry name" value="trans_reg_C"/>
    <property type="match status" value="1"/>
</dbReference>
<dbReference type="CDD" id="cd19935">
    <property type="entry name" value="REC_OmpR_CusR-like"/>
    <property type="match status" value="1"/>
</dbReference>
<evidence type="ECO:0000259" key="4">
    <source>
        <dbReference type="PROSITE" id="PS50110"/>
    </source>
</evidence>
<proteinExistence type="predicted"/>
<feature type="domain" description="Response regulatory" evidence="4">
    <location>
        <begin position="380"/>
        <end position="496"/>
    </location>
</feature>
<feature type="domain" description="Response regulatory" evidence="4">
    <location>
        <begin position="505"/>
        <end position="621"/>
    </location>
</feature>
<dbReference type="InterPro" id="IPR036388">
    <property type="entry name" value="WH-like_DNA-bd_sf"/>
</dbReference>
<comment type="caution">
    <text evidence="6">The sequence shown here is derived from an EMBL/GenBank/DDBJ whole genome shotgun (WGS) entry which is preliminary data.</text>
</comment>
<dbReference type="InterPro" id="IPR001789">
    <property type="entry name" value="Sig_transdc_resp-reg_receiver"/>
</dbReference>
<dbReference type="SUPFAM" id="SSF47226">
    <property type="entry name" value="Histidine-containing phosphotransfer domain, HPT domain"/>
    <property type="match status" value="1"/>
</dbReference>
<keyword evidence="2" id="KW-0597">Phosphoprotein</keyword>
<dbReference type="PROSITE" id="PS50110">
    <property type="entry name" value="RESPONSE_REGULATORY"/>
    <property type="match status" value="3"/>
</dbReference>
<dbReference type="SMART" id="SM00862">
    <property type="entry name" value="Trans_reg_C"/>
    <property type="match status" value="1"/>
</dbReference>
<dbReference type="STRING" id="211165.GCA_000317285_02199"/>
<accession>A0A433NAB4</accession>
<dbReference type="Gene3D" id="1.10.10.10">
    <property type="entry name" value="Winged helix-like DNA-binding domain superfamily/Winged helix DNA-binding domain"/>
    <property type="match status" value="1"/>
</dbReference>
<dbReference type="RefSeq" id="WP_016878880.1">
    <property type="nucleotide sequence ID" value="NZ_AJLN01000065.1"/>
</dbReference>
<dbReference type="Pfam" id="PF00072">
    <property type="entry name" value="Response_reg"/>
    <property type="match status" value="3"/>
</dbReference>
<dbReference type="InterPro" id="IPR008207">
    <property type="entry name" value="Sig_transdc_His_kin_Hpt_dom"/>
</dbReference>
<evidence type="ECO:0000313" key="6">
    <source>
        <dbReference type="EMBL" id="RUR78758.1"/>
    </source>
</evidence>
<sequence>MKILLVEDDEFTTSVVVQALTNYNYQIETANDGQLGLELAKKVDFDLLVLDVSLPGLDGISLCRQIRFAGYQMPILMLTGKDSTTMRIMGLEAGADDYVVKPFDLSELIARIKALLRRGKEILPTVLTWESLQLNTNTKEVTYAAKHLHLTPKEYGLLELFLRNPQRIYSRSALLDKIWSSVEFPGEEAVTTQIKGLRQKLKAAGMTVDLIETVYGLGYRLRGEEKDKSIQREQGILDSHRGTDNHITPSDELAQKHQAEAKVMAVVANLWEEFKQTLGEQVELFEQVQAQLSDAKPNLSLLKQATAQAHRLAGSLGCYSLLEGSTIAREIERLLEETQTTPKQSASLQLGELIKSLKKILHQQPSMPATSSSSKVSSRRLLIIDDDAILTERVKLEAKIHGFQVEIATDLKTARTILAHHSPDVILLDLSFPDPQENGLKLLAELNQSQPEIPVLVLTSCNQLSKRVEAASHGAYGFLSKTMSAAEVISALTTALNQHHLTEAKILVVDDDFLVLNHVTALLSPWGLQLTTLKDPQRFWEILEYTVPDLLILDIEMPDFSGIELCQAVRNDPRWSHLAVLFLSVHSDTEIVHKVYAAGADDYIRKPIVEPELIARILNRLERVQLR</sequence>
<dbReference type="SUPFAM" id="SSF52172">
    <property type="entry name" value="CheY-like"/>
    <property type="match status" value="3"/>
</dbReference>
<dbReference type="EMBL" id="RSCJ01000014">
    <property type="protein sequence ID" value="RUR78758.1"/>
    <property type="molecule type" value="Genomic_DNA"/>
</dbReference>
<gene>
    <name evidence="6" type="ORF">PCC6912_35230</name>
</gene>
<dbReference type="InterPro" id="IPR001867">
    <property type="entry name" value="OmpR/PhoB-type_DNA-bd"/>
</dbReference>
<dbReference type="PANTHER" id="PTHR48111:SF15">
    <property type="entry name" value="OMPR SUBFAMILY"/>
    <property type="match status" value="1"/>
</dbReference>
<dbReference type="Pfam" id="PF00486">
    <property type="entry name" value="Trans_reg_C"/>
    <property type="match status" value="1"/>
</dbReference>
<feature type="modified residue" description="4-aspartylphosphate" evidence="2">
    <location>
        <position position="51"/>
    </location>
</feature>
<dbReference type="GO" id="GO:0032993">
    <property type="term" value="C:protein-DNA complex"/>
    <property type="evidence" value="ECO:0007669"/>
    <property type="project" value="TreeGrafter"/>
</dbReference>
<feature type="modified residue" description="4-aspartylphosphate" evidence="2">
    <location>
        <position position="429"/>
    </location>
</feature>
<dbReference type="InterPro" id="IPR039420">
    <property type="entry name" value="WalR-like"/>
</dbReference>
<dbReference type="PROSITE" id="PS51755">
    <property type="entry name" value="OMPR_PHOB"/>
    <property type="match status" value="1"/>
</dbReference>
<feature type="domain" description="OmpR/PhoB-type" evidence="5">
    <location>
        <begin position="124"/>
        <end position="223"/>
    </location>
</feature>
<feature type="DNA-binding region" description="OmpR/PhoB-type" evidence="3">
    <location>
        <begin position="124"/>
        <end position="223"/>
    </location>
</feature>
<name>A0A433NAB4_CHLFR</name>
<dbReference type="SMART" id="SM00448">
    <property type="entry name" value="REC"/>
    <property type="match status" value="3"/>
</dbReference>
<dbReference type="Gene3D" id="3.40.50.2300">
    <property type="match status" value="3"/>
</dbReference>
<keyword evidence="7" id="KW-1185">Reference proteome</keyword>
<feature type="modified residue" description="4-aspartylphosphate" evidence="2">
    <location>
        <position position="554"/>
    </location>
</feature>
<protein>
    <submittedName>
        <fullName evidence="6">Transcriptional regulator</fullName>
    </submittedName>
</protein>
<dbReference type="PANTHER" id="PTHR48111">
    <property type="entry name" value="REGULATOR OF RPOS"/>
    <property type="match status" value="1"/>
</dbReference>
<keyword evidence="1 3" id="KW-0238">DNA-binding</keyword>
<evidence type="ECO:0000313" key="7">
    <source>
        <dbReference type="Proteomes" id="UP000268857"/>
    </source>
</evidence>
<dbReference type="GO" id="GO:0005829">
    <property type="term" value="C:cytosol"/>
    <property type="evidence" value="ECO:0007669"/>
    <property type="project" value="TreeGrafter"/>
</dbReference>